<feature type="transmembrane region" description="Helical" evidence="2">
    <location>
        <begin position="124"/>
        <end position="148"/>
    </location>
</feature>
<dbReference type="InterPro" id="IPR029787">
    <property type="entry name" value="Nucleotide_cyclase"/>
</dbReference>
<dbReference type="PROSITE" id="PS50887">
    <property type="entry name" value="GGDEF"/>
    <property type="match status" value="1"/>
</dbReference>
<dbReference type="OrthoDB" id="8553030at2"/>
<feature type="transmembrane region" description="Helical" evidence="2">
    <location>
        <begin position="27"/>
        <end position="45"/>
    </location>
</feature>
<accession>A0A285IZF6</accession>
<dbReference type="InterPro" id="IPR043128">
    <property type="entry name" value="Rev_trsase/Diguanyl_cyclase"/>
</dbReference>
<dbReference type="GO" id="GO:0003824">
    <property type="term" value="F:catalytic activity"/>
    <property type="evidence" value="ECO:0007669"/>
    <property type="project" value="UniProtKB-ARBA"/>
</dbReference>
<comment type="cofactor">
    <cofactor evidence="1">
        <name>Mg(2+)</name>
        <dbReference type="ChEBI" id="CHEBI:18420"/>
    </cofactor>
</comment>
<feature type="transmembrane region" description="Helical" evidence="2">
    <location>
        <begin position="154"/>
        <end position="174"/>
    </location>
</feature>
<dbReference type="Gene3D" id="3.20.20.450">
    <property type="entry name" value="EAL domain"/>
    <property type="match status" value="1"/>
</dbReference>
<dbReference type="EMBL" id="OBEB01000004">
    <property type="protein sequence ID" value="SNY52486.1"/>
    <property type="molecule type" value="Genomic_DNA"/>
</dbReference>
<dbReference type="SUPFAM" id="SSF55073">
    <property type="entry name" value="Nucleotide cyclase"/>
    <property type="match status" value="1"/>
</dbReference>
<keyword evidence="2" id="KW-0812">Transmembrane</keyword>
<evidence type="ECO:0000256" key="2">
    <source>
        <dbReference type="SAM" id="Phobius"/>
    </source>
</evidence>
<gene>
    <name evidence="5" type="ORF">SAMN06297280_2135</name>
</gene>
<dbReference type="Pfam" id="PF00563">
    <property type="entry name" value="EAL"/>
    <property type="match status" value="1"/>
</dbReference>
<keyword evidence="6" id="KW-1185">Reference proteome</keyword>
<evidence type="ECO:0000256" key="1">
    <source>
        <dbReference type="ARBA" id="ARBA00001946"/>
    </source>
</evidence>
<dbReference type="RefSeq" id="WP_097111385.1">
    <property type="nucleotide sequence ID" value="NZ_OBEB01000004.1"/>
</dbReference>
<dbReference type="InterPro" id="IPR001633">
    <property type="entry name" value="EAL_dom"/>
</dbReference>
<dbReference type="PROSITE" id="PS50883">
    <property type="entry name" value="EAL"/>
    <property type="match status" value="1"/>
</dbReference>
<dbReference type="PANTHER" id="PTHR44757:SF2">
    <property type="entry name" value="BIOFILM ARCHITECTURE MAINTENANCE PROTEIN MBAA"/>
    <property type="match status" value="1"/>
</dbReference>
<dbReference type="InterPro" id="IPR035919">
    <property type="entry name" value="EAL_sf"/>
</dbReference>
<dbReference type="CDD" id="cd01948">
    <property type="entry name" value="EAL"/>
    <property type="match status" value="1"/>
</dbReference>
<feature type="domain" description="GGDEF" evidence="4">
    <location>
        <begin position="232"/>
        <end position="365"/>
    </location>
</feature>
<keyword evidence="2" id="KW-0472">Membrane</keyword>
<dbReference type="InterPro" id="IPR052155">
    <property type="entry name" value="Biofilm_reg_signaling"/>
</dbReference>
<dbReference type="InterPro" id="IPR000160">
    <property type="entry name" value="GGDEF_dom"/>
</dbReference>
<dbReference type="Gene3D" id="3.30.70.270">
    <property type="match status" value="1"/>
</dbReference>
<protein>
    <submittedName>
        <fullName evidence="5">Diguanylate cyclase (GGDEF) domain-containing protein</fullName>
    </submittedName>
</protein>
<dbReference type="PANTHER" id="PTHR44757">
    <property type="entry name" value="DIGUANYLATE CYCLASE DGCP"/>
    <property type="match status" value="1"/>
</dbReference>
<evidence type="ECO:0000259" key="3">
    <source>
        <dbReference type="PROSITE" id="PS50883"/>
    </source>
</evidence>
<dbReference type="Pfam" id="PF00990">
    <property type="entry name" value="GGDEF"/>
    <property type="match status" value="1"/>
</dbReference>
<organism evidence="5 6">
    <name type="scientific">Arsukibacterium tuosuense</name>
    <dbReference type="NCBI Taxonomy" id="1323745"/>
    <lineage>
        <taxon>Bacteria</taxon>
        <taxon>Pseudomonadati</taxon>
        <taxon>Pseudomonadota</taxon>
        <taxon>Gammaproteobacteria</taxon>
        <taxon>Chromatiales</taxon>
        <taxon>Chromatiaceae</taxon>
        <taxon>Arsukibacterium</taxon>
    </lineage>
</organism>
<dbReference type="NCBIfam" id="TIGR00254">
    <property type="entry name" value="GGDEF"/>
    <property type="match status" value="1"/>
</dbReference>
<dbReference type="Proteomes" id="UP000219353">
    <property type="component" value="Unassembled WGS sequence"/>
</dbReference>
<evidence type="ECO:0000259" key="4">
    <source>
        <dbReference type="PROSITE" id="PS50887"/>
    </source>
</evidence>
<dbReference type="FunFam" id="3.30.70.270:FF:000001">
    <property type="entry name" value="Diguanylate cyclase domain protein"/>
    <property type="match status" value="1"/>
</dbReference>
<feature type="transmembrane region" description="Helical" evidence="2">
    <location>
        <begin position="51"/>
        <end position="68"/>
    </location>
</feature>
<feature type="transmembrane region" description="Helical" evidence="2">
    <location>
        <begin position="75"/>
        <end position="94"/>
    </location>
</feature>
<evidence type="ECO:0000313" key="5">
    <source>
        <dbReference type="EMBL" id="SNY52486.1"/>
    </source>
</evidence>
<dbReference type="SMART" id="SM00052">
    <property type="entry name" value="EAL"/>
    <property type="match status" value="1"/>
</dbReference>
<feature type="domain" description="EAL" evidence="3">
    <location>
        <begin position="374"/>
        <end position="627"/>
    </location>
</feature>
<proteinExistence type="predicted"/>
<sequence length="637" mass="70301">MPDNPEFTQSFVVNHPEQRNKLRTKRLLQIIGLTLFGLVLAVAVATGSTKWVLLGGCCALGLAALLAYQRRVVAATYILLWAMCLMLSALAYISGGIRDLALLGYPGVLVFAAMLGNGRLFFSLISFMLAFCAVLTYLATSGIVMPVIPAISAAHFVFIGAILMVTGGCVYLLYRDQQRLMHSLQSENHRVKQSQAHIEHLALHDPLTALPNRVYCQQHFQRLYGECLANAQRLAVVFLDLDNFKPVNDSLGHAAGDLLLQQLARRLENLLTENDILCRFGGDEFLLLLPGFSSNEALAAKASALLQQTTAPFFIMQNQIEISGSVGIAIAPEDGNEFSEICKHADMAMFQAKADGRNVYRFYHDELNKASIDKFNLLQLMRKALKNNEFQLYYQPKLQLSDQRVIGAEALLRWPQADGSMISPDEFIPLAESSGLIVEIGQWVLQQACLACSRWQQQGYDLTIAVNLSTVQFRDGKLEQQVQQALTAAALPAHSLEMELTESLLIGEGDNIAQQLSALHQLGIRISIDDFGTGYSNLGYLRRFNASRLKIDKSFILSLCLSERDEPLVRAIIQMSKSLGLKTVAEGIEDSATAAQLALLGCDEGQGFYWAKPLPETDFLGYVSAELMNEARTTKPD</sequence>
<dbReference type="AlphaFoldDB" id="A0A285IZF6"/>
<dbReference type="SMART" id="SM00267">
    <property type="entry name" value="GGDEF"/>
    <property type="match status" value="1"/>
</dbReference>
<dbReference type="CDD" id="cd01949">
    <property type="entry name" value="GGDEF"/>
    <property type="match status" value="1"/>
</dbReference>
<name>A0A285IZF6_9GAMM</name>
<dbReference type="SUPFAM" id="SSF141868">
    <property type="entry name" value="EAL domain-like"/>
    <property type="match status" value="1"/>
</dbReference>
<evidence type="ECO:0000313" key="6">
    <source>
        <dbReference type="Proteomes" id="UP000219353"/>
    </source>
</evidence>
<keyword evidence="2" id="KW-1133">Transmembrane helix</keyword>
<reference evidence="6" key="1">
    <citation type="submission" date="2017-09" db="EMBL/GenBank/DDBJ databases">
        <authorList>
            <person name="Varghese N."/>
            <person name="Submissions S."/>
        </authorList>
    </citation>
    <scope>NUCLEOTIDE SEQUENCE [LARGE SCALE GENOMIC DNA]</scope>
    <source>
        <strain evidence="6">CGMCC 1.12461</strain>
    </source>
</reference>